<protein>
    <recommendedName>
        <fullName evidence="3">Peptidase S24/S26A/S26B/S26C domain-containing protein</fullName>
    </recommendedName>
</protein>
<gene>
    <name evidence="1" type="ORF">DC430_04755</name>
</gene>
<dbReference type="Gene3D" id="2.10.109.10">
    <property type="entry name" value="Umud Fragment, subunit A"/>
    <property type="match status" value="1"/>
</dbReference>
<dbReference type="CDD" id="cd06529">
    <property type="entry name" value="S24_LexA-like"/>
    <property type="match status" value="1"/>
</dbReference>
<reference evidence="1 2" key="1">
    <citation type="submission" date="2018-04" db="EMBL/GenBank/DDBJ databases">
        <authorList>
            <person name="Hagen T."/>
        </authorList>
    </citation>
    <scope>NUCLEOTIDE SEQUENCE [LARGE SCALE GENOMIC DNA]</scope>
    <source>
        <strain evidence="1 2">TPD7009</strain>
    </source>
</reference>
<dbReference type="Proteomes" id="UP000244335">
    <property type="component" value="Unassembled WGS sequence"/>
</dbReference>
<evidence type="ECO:0008006" key="3">
    <source>
        <dbReference type="Google" id="ProtNLM"/>
    </source>
</evidence>
<proteinExistence type="predicted"/>
<dbReference type="SUPFAM" id="SSF51306">
    <property type="entry name" value="LexA/Signal peptidase"/>
    <property type="match status" value="1"/>
</dbReference>
<dbReference type="InterPro" id="IPR039418">
    <property type="entry name" value="LexA-like"/>
</dbReference>
<dbReference type="InterPro" id="IPR036286">
    <property type="entry name" value="LexA/Signal_pep-like_sf"/>
</dbReference>
<dbReference type="AlphaFoldDB" id="A0AA92C6U2"/>
<organism evidence="1 2">
    <name type="scientific">Rhizobium rhizogenes</name>
    <name type="common">Agrobacterium rhizogenes</name>
    <dbReference type="NCBI Taxonomy" id="359"/>
    <lineage>
        <taxon>Bacteria</taxon>
        <taxon>Pseudomonadati</taxon>
        <taxon>Pseudomonadota</taxon>
        <taxon>Alphaproteobacteria</taxon>
        <taxon>Hyphomicrobiales</taxon>
        <taxon>Rhizobiaceae</taxon>
        <taxon>Rhizobium/Agrobacterium group</taxon>
        <taxon>Rhizobium</taxon>
    </lineage>
</organism>
<name>A0AA92C6U2_RHIRH</name>
<evidence type="ECO:0000313" key="1">
    <source>
        <dbReference type="EMBL" id="PVE57058.1"/>
    </source>
</evidence>
<dbReference type="EMBL" id="QDFR01000001">
    <property type="protein sequence ID" value="PVE57058.1"/>
    <property type="molecule type" value="Genomic_DNA"/>
</dbReference>
<accession>A0AA92C6U2</accession>
<sequence length="84" mass="9344">MLPTILEGAFMIVDQSKTNIVDDQVFVLRVGPGIKVKRALWRMDGTVESRSDNQLRVYPAEIIGEDMAEKLSLVGTVLSLLRKA</sequence>
<dbReference type="RefSeq" id="WP_116492003.1">
    <property type="nucleotide sequence ID" value="NZ_QDFR01000001.1"/>
</dbReference>
<evidence type="ECO:0000313" key="2">
    <source>
        <dbReference type="Proteomes" id="UP000244335"/>
    </source>
</evidence>
<comment type="caution">
    <text evidence="1">The sequence shown here is derived from an EMBL/GenBank/DDBJ whole genome shotgun (WGS) entry which is preliminary data.</text>
</comment>